<dbReference type="GO" id="GO:0046872">
    <property type="term" value="F:metal ion binding"/>
    <property type="evidence" value="ECO:0007669"/>
    <property type="project" value="UniProtKB-KW"/>
</dbReference>
<accession>A0ABD3MMB8</accession>
<evidence type="ECO:0000313" key="13">
    <source>
        <dbReference type="Proteomes" id="UP001530315"/>
    </source>
</evidence>
<evidence type="ECO:0000256" key="6">
    <source>
        <dbReference type="ARBA" id="ARBA00023004"/>
    </source>
</evidence>
<dbReference type="Gene3D" id="3.30.413.10">
    <property type="entry name" value="Sulfite Reductase Hemoprotein, domain 1"/>
    <property type="match status" value="2"/>
</dbReference>
<keyword evidence="9" id="KW-0812">Transmembrane</keyword>
<dbReference type="InterPro" id="IPR045854">
    <property type="entry name" value="NO2/SO3_Rdtase_4Fe4S_sf"/>
</dbReference>
<keyword evidence="9" id="KW-0472">Membrane</keyword>
<evidence type="ECO:0000256" key="5">
    <source>
        <dbReference type="ARBA" id="ARBA00023002"/>
    </source>
</evidence>
<dbReference type="SUPFAM" id="SSF55124">
    <property type="entry name" value="Nitrite/Sulfite reductase N-terminal domain-like"/>
    <property type="match status" value="2"/>
</dbReference>
<gene>
    <name evidence="12" type="ORF">ACHAW5_000042</name>
</gene>
<feature type="domain" description="Nitrite/Sulfite reductase ferredoxin-like" evidence="11">
    <location>
        <begin position="570"/>
        <end position="633"/>
    </location>
</feature>
<evidence type="ECO:0000259" key="11">
    <source>
        <dbReference type="Pfam" id="PF03460"/>
    </source>
</evidence>
<keyword evidence="9" id="KW-1133">Transmembrane helix</keyword>
<comment type="similarity">
    <text evidence="1">Belongs to the nitrite and sulfite reductase 4Fe-4S domain family.</text>
</comment>
<dbReference type="PANTHER" id="PTHR32439:SF0">
    <property type="entry name" value="FERREDOXIN--NITRITE REDUCTASE, CHLOROPLASTIC"/>
    <property type="match status" value="1"/>
</dbReference>
<keyword evidence="13" id="KW-1185">Reference proteome</keyword>
<dbReference type="Pfam" id="PF01077">
    <property type="entry name" value="NIR_SIR"/>
    <property type="match status" value="1"/>
</dbReference>
<dbReference type="Proteomes" id="UP001530315">
    <property type="component" value="Unassembled WGS sequence"/>
</dbReference>
<keyword evidence="3" id="KW-0349">Heme</keyword>
<dbReference type="InterPro" id="IPR005117">
    <property type="entry name" value="NiRdtase/SiRdtase_haem-b_fer"/>
</dbReference>
<dbReference type="InterPro" id="IPR051329">
    <property type="entry name" value="NIR_SIR_4Fe-4S"/>
</dbReference>
<evidence type="ECO:0000256" key="3">
    <source>
        <dbReference type="ARBA" id="ARBA00022617"/>
    </source>
</evidence>
<dbReference type="Pfam" id="PF03460">
    <property type="entry name" value="NIR_SIR_ferr"/>
    <property type="match status" value="2"/>
</dbReference>
<organism evidence="12 13">
    <name type="scientific">Stephanodiscus triporus</name>
    <dbReference type="NCBI Taxonomy" id="2934178"/>
    <lineage>
        <taxon>Eukaryota</taxon>
        <taxon>Sar</taxon>
        <taxon>Stramenopiles</taxon>
        <taxon>Ochrophyta</taxon>
        <taxon>Bacillariophyta</taxon>
        <taxon>Coscinodiscophyceae</taxon>
        <taxon>Thalassiosirophycidae</taxon>
        <taxon>Stephanodiscales</taxon>
        <taxon>Stephanodiscaceae</taxon>
        <taxon>Stephanodiscus</taxon>
    </lineage>
</organism>
<name>A0ABD3MMB8_9STRA</name>
<feature type="region of interest" description="Disordered" evidence="8">
    <location>
        <begin position="1"/>
        <end position="36"/>
    </location>
</feature>
<feature type="compositionally biased region" description="Low complexity" evidence="8">
    <location>
        <begin position="1"/>
        <end position="15"/>
    </location>
</feature>
<dbReference type="PANTHER" id="PTHR32439">
    <property type="entry name" value="FERREDOXIN--NITRITE REDUCTASE, CHLOROPLASTIC"/>
    <property type="match status" value="1"/>
</dbReference>
<keyword evidence="7" id="KW-0411">Iron-sulfur</keyword>
<evidence type="ECO:0000256" key="9">
    <source>
        <dbReference type="SAM" id="Phobius"/>
    </source>
</evidence>
<reference evidence="12 13" key="1">
    <citation type="submission" date="2024-10" db="EMBL/GenBank/DDBJ databases">
        <title>Updated reference genomes for cyclostephanoid diatoms.</title>
        <authorList>
            <person name="Roberts W.R."/>
            <person name="Alverson A.J."/>
        </authorList>
    </citation>
    <scope>NUCLEOTIDE SEQUENCE [LARGE SCALE GENOMIC DNA]</scope>
    <source>
        <strain evidence="12 13">AJA276-08</strain>
    </source>
</reference>
<dbReference type="GO" id="GO:0016491">
    <property type="term" value="F:oxidoreductase activity"/>
    <property type="evidence" value="ECO:0007669"/>
    <property type="project" value="UniProtKB-KW"/>
</dbReference>
<evidence type="ECO:0000256" key="8">
    <source>
        <dbReference type="SAM" id="MobiDB-lite"/>
    </source>
</evidence>
<proteinExistence type="inferred from homology"/>
<protein>
    <recommendedName>
        <fullName evidence="14">Ferredoxin--nitrite reductase</fullName>
    </recommendedName>
</protein>
<dbReference type="InterPro" id="IPR007881">
    <property type="entry name" value="UNC-50"/>
</dbReference>
<dbReference type="Pfam" id="PF05216">
    <property type="entry name" value="UNC-50"/>
    <property type="match status" value="1"/>
</dbReference>
<dbReference type="Gene3D" id="3.90.480.20">
    <property type="match status" value="1"/>
</dbReference>
<evidence type="ECO:0000313" key="12">
    <source>
        <dbReference type="EMBL" id="KAL3764003.1"/>
    </source>
</evidence>
<keyword evidence="5" id="KW-0560">Oxidoreductase</keyword>
<dbReference type="InterPro" id="IPR006067">
    <property type="entry name" value="NO2/SO3_Rdtase_4Fe4S_dom"/>
</dbReference>
<evidence type="ECO:0000256" key="1">
    <source>
        <dbReference type="ARBA" id="ARBA00010429"/>
    </source>
</evidence>
<dbReference type="AlphaFoldDB" id="A0ABD3MMB8"/>
<evidence type="ECO:0000256" key="2">
    <source>
        <dbReference type="ARBA" id="ARBA00022485"/>
    </source>
</evidence>
<evidence type="ECO:0008006" key="14">
    <source>
        <dbReference type="Google" id="ProtNLM"/>
    </source>
</evidence>
<comment type="caution">
    <text evidence="12">The sequence shown here is derived from an EMBL/GenBank/DDBJ whole genome shotgun (WGS) entry which is preliminary data.</text>
</comment>
<dbReference type="SUPFAM" id="SSF56014">
    <property type="entry name" value="Nitrite and sulphite reductase 4Fe-4S domain-like"/>
    <property type="match status" value="2"/>
</dbReference>
<feature type="domain" description="Nitrite/sulphite reductase 4Fe-4S" evidence="10">
    <location>
        <begin position="379"/>
        <end position="540"/>
    </location>
</feature>
<keyword evidence="6" id="KW-0408">Iron</keyword>
<evidence type="ECO:0000256" key="7">
    <source>
        <dbReference type="ARBA" id="ARBA00023014"/>
    </source>
</evidence>
<feature type="compositionally biased region" description="Low complexity" evidence="8">
    <location>
        <begin position="22"/>
        <end position="36"/>
    </location>
</feature>
<dbReference type="GO" id="GO:0051539">
    <property type="term" value="F:4 iron, 4 sulfur cluster binding"/>
    <property type="evidence" value="ECO:0007669"/>
    <property type="project" value="UniProtKB-KW"/>
</dbReference>
<dbReference type="InterPro" id="IPR036136">
    <property type="entry name" value="Nit/Sulf_reduc_fer-like_dom_sf"/>
</dbReference>
<feature type="transmembrane region" description="Helical" evidence="9">
    <location>
        <begin position="93"/>
        <end position="112"/>
    </location>
</feature>
<dbReference type="EMBL" id="JALLAZ020001785">
    <property type="protein sequence ID" value="KAL3764003.1"/>
    <property type="molecule type" value="Genomic_DNA"/>
</dbReference>
<keyword evidence="4" id="KW-0479">Metal-binding</keyword>
<sequence>MPVQSRPTVSTSSSRVGGGSLRGSSSLPYSSSQLSPTLTPQQYLQRMVDMQQMDLQSAIDQMRTLLSLYPQRVYKMAYYRKQTKNHWARDDPAFCFVQVIMIVAFSIAYGFAFRLSSLSAVLGFVAKSVLIHWLGFGVFVASVGRLVANQHLMTSERSPSHVKQDVEWLYAFDVHCNAFVPLFVLLSLLSVLASSHAFAPAPAYRPTTQLSAVAADTITFAKVDERTGKPTGTSFLPADAVERAAVGNPIEKVKLAKDGTSAFVDVYEYAAKFRAGEMTWEEVESADMNSRLKYVGMLHRDKRTPGQFMMRLKVPNGIVSSDQMRFYADCVERYGEEKGVVDITTRQNIQLRGVKIEDAADIIDGLHARNQTSFQSALDSVRNMVGSPLAGIDDMEMVDTRELCNALNDLVSLDPVTQTRGNPMWGNLPRKFNVAISGSRDDYAHTHINDIGLVPTPHATTGAMGFNVVLGGYMSIKRVAESIPSGLWIHADRESVVTLTEAILRIFRDEGSRGDRQKARLIWLVEQYGVEEFKKAVIKEINSYGRGVTVQDSQPGPTEPFERRELLGVHKQKQEGKSRVGILVPTGRLSVKECRQIADMADKYSAGEIRLTVEQNIILPNVDDGKVAALLKEDALEGTRLKVNPGFIEGNVVSCTGAQFCGLALIETKAQAESVAKKLEELVTVNRPIRIHWTGCCGQVQVADIGIMGGPARRLDEETGKMMAVPGCKIFVGGRIGEDAHLSLEPFKSGIPLDDEFLIPELVQILKNEFGAVDKKIRKRDKVKKMLGMT</sequence>
<feature type="transmembrane region" description="Helical" evidence="9">
    <location>
        <begin position="124"/>
        <end position="147"/>
    </location>
</feature>
<evidence type="ECO:0000256" key="4">
    <source>
        <dbReference type="ARBA" id="ARBA00022723"/>
    </source>
</evidence>
<feature type="domain" description="Nitrite/Sulfite reductase ferredoxin-like" evidence="11">
    <location>
        <begin position="301"/>
        <end position="368"/>
    </location>
</feature>
<evidence type="ECO:0000259" key="10">
    <source>
        <dbReference type="Pfam" id="PF01077"/>
    </source>
</evidence>
<keyword evidence="2" id="KW-0004">4Fe-4S</keyword>
<feature type="transmembrane region" description="Helical" evidence="9">
    <location>
        <begin position="168"/>
        <end position="193"/>
    </location>
</feature>